<dbReference type="Proteomes" id="UP000287651">
    <property type="component" value="Unassembled WGS sequence"/>
</dbReference>
<evidence type="ECO:0000256" key="1">
    <source>
        <dbReference type="SAM" id="MobiDB-lite"/>
    </source>
</evidence>
<protein>
    <submittedName>
        <fullName evidence="3">Uncharacterized protein</fullName>
    </submittedName>
</protein>
<sequence length="125" mass="13999">MGQHWSVFFLLSFLGMLGVKGLRTSCPGMYGRWKSRKRTEYPRATLRPRSPPEKAEVGPHMRGPHDFTSQIEESRVSEILVISYLVGPMASALSYPIIAPVGRPAKRVPVVEKEKGTDPMTVLVY</sequence>
<feature type="chain" id="PRO_5019299549" evidence="2">
    <location>
        <begin position="22"/>
        <end position="125"/>
    </location>
</feature>
<name>A0A427ASU9_ENSVE</name>
<evidence type="ECO:0000256" key="2">
    <source>
        <dbReference type="SAM" id="SignalP"/>
    </source>
</evidence>
<evidence type="ECO:0000313" key="4">
    <source>
        <dbReference type="Proteomes" id="UP000287651"/>
    </source>
</evidence>
<feature type="signal peptide" evidence="2">
    <location>
        <begin position="1"/>
        <end position="21"/>
    </location>
</feature>
<keyword evidence="2" id="KW-0732">Signal</keyword>
<dbReference type="AlphaFoldDB" id="A0A427ASU9"/>
<gene>
    <name evidence="3" type="ORF">B296_00020541</name>
</gene>
<proteinExistence type="predicted"/>
<accession>A0A427ASU9</accession>
<organism evidence="3 4">
    <name type="scientific">Ensete ventricosum</name>
    <name type="common">Abyssinian banana</name>
    <name type="synonym">Musa ensete</name>
    <dbReference type="NCBI Taxonomy" id="4639"/>
    <lineage>
        <taxon>Eukaryota</taxon>
        <taxon>Viridiplantae</taxon>
        <taxon>Streptophyta</taxon>
        <taxon>Embryophyta</taxon>
        <taxon>Tracheophyta</taxon>
        <taxon>Spermatophyta</taxon>
        <taxon>Magnoliopsida</taxon>
        <taxon>Liliopsida</taxon>
        <taxon>Zingiberales</taxon>
        <taxon>Musaceae</taxon>
        <taxon>Ensete</taxon>
    </lineage>
</organism>
<reference evidence="3 4" key="1">
    <citation type="journal article" date="2014" name="Agronomy (Basel)">
        <title>A Draft Genome Sequence for Ensete ventricosum, the Drought-Tolerant Tree Against Hunger.</title>
        <authorList>
            <person name="Harrison J."/>
            <person name="Moore K.A."/>
            <person name="Paszkiewicz K."/>
            <person name="Jones T."/>
            <person name="Grant M."/>
            <person name="Ambacheew D."/>
            <person name="Muzemil S."/>
            <person name="Studholme D.J."/>
        </authorList>
    </citation>
    <scope>NUCLEOTIDE SEQUENCE [LARGE SCALE GENOMIC DNA]</scope>
</reference>
<evidence type="ECO:0000313" key="3">
    <source>
        <dbReference type="EMBL" id="RRT79313.1"/>
    </source>
</evidence>
<feature type="region of interest" description="Disordered" evidence="1">
    <location>
        <begin position="40"/>
        <end position="68"/>
    </location>
</feature>
<dbReference type="EMBL" id="AMZH03001435">
    <property type="protein sequence ID" value="RRT79313.1"/>
    <property type="molecule type" value="Genomic_DNA"/>
</dbReference>
<comment type="caution">
    <text evidence="3">The sequence shown here is derived from an EMBL/GenBank/DDBJ whole genome shotgun (WGS) entry which is preliminary data.</text>
</comment>
<feature type="compositionally biased region" description="Basic and acidic residues" evidence="1">
    <location>
        <begin position="50"/>
        <end position="65"/>
    </location>
</feature>